<gene>
    <name evidence="1" type="ORF">HXN55_01485</name>
</gene>
<dbReference type="RefSeq" id="WP_278489009.1">
    <property type="nucleotide sequence ID" value="NZ_CAJZDG010000138.1"/>
</dbReference>
<sequence length="415" mass="47149">MILLKLHINICNWSKIRLFLLFVLCNLTFGESYAQYYSFKTEEFYENRCPKTTGKKLYTSCADINGKCWKIKTDAEIREIGEYAVCLKVGTSSNGASYLTLTPTLDKSKIRKITIIADTGSNKSYNKLLRAEICFGDKNACFSAAYPNDSITSFSLENIGYTNIPEVKVFYDKSKKYTIAIHRIEITNEIIQNEDNSTTITSNKNVENNIIQVRRTLSKDYWNTFCLPFDVNEDSVKLHLNNPELREFTGNVNGTTMLFKDTTAIKAGVPYIIKPTKEVVNPIFRNVVITAVEPKEITDNTGTYAFVGAYSPTELKTDGTELFLGDKDYLYKPLKDDNKIKGMRAFFRIKDASQAKQSQYGISIDETTTITLPNTKNIPSTIQERIYTLDGRQVHSTHNLKSGIYIKNGKKIYIN</sequence>
<accession>A0A9D5WUH5</accession>
<proteinExistence type="predicted"/>
<comment type="caution">
    <text evidence="1">The sequence shown here is derived from an EMBL/GenBank/DDBJ whole genome shotgun (WGS) entry which is preliminary data.</text>
</comment>
<dbReference type="Proteomes" id="UP000787419">
    <property type="component" value="Unassembled WGS sequence"/>
</dbReference>
<reference evidence="1" key="1">
    <citation type="submission" date="2020-04" db="EMBL/GenBank/DDBJ databases">
        <title>Deep metagenomics examines the oral microbiome during advanced dental caries in children, revealing novel taxa and co-occurrences with host molecules.</title>
        <authorList>
            <person name="Baker J.L."/>
            <person name="Morton J.T."/>
            <person name="Dinis M."/>
            <person name="Alvarez R."/>
            <person name="Tran N.C."/>
            <person name="Knight R."/>
            <person name="Edlund A."/>
        </authorList>
    </citation>
    <scope>NUCLEOTIDE SEQUENCE</scope>
    <source>
        <strain evidence="1">JCVI_32_bin.50</strain>
    </source>
</reference>
<protein>
    <submittedName>
        <fullName evidence="1">Uncharacterized protein</fullName>
    </submittedName>
</protein>
<dbReference type="EMBL" id="JABZTM010000008">
    <property type="protein sequence ID" value="MBF1446048.1"/>
    <property type="molecule type" value="Genomic_DNA"/>
</dbReference>
<evidence type="ECO:0000313" key="1">
    <source>
        <dbReference type="EMBL" id="MBF1446048.1"/>
    </source>
</evidence>
<name>A0A9D5WUH5_9BACT</name>
<evidence type="ECO:0000313" key="2">
    <source>
        <dbReference type="Proteomes" id="UP000787419"/>
    </source>
</evidence>
<organism evidence="1 2">
    <name type="scientific">Prevotella nigrescens</name>
    <dbReference type="NCBI Taxonomy" id="28133"/>
    <lineage>
        <taxon>Bacteria</taxon>
        <taxon>Pseudomonadati</taxon>
        <taxon>Bacteroidota</taxon>
        <taxon>Bacteroidia</taxon>
        <taxon>Bacteroidales</taxon>
        <taxon>Prevotellaceae</taxon>
        <taxon>Prevotella</taxon>
    </lineage>
</organism>
<dbReference type="AlphaFoldDB" id="A0A9D5WUH5"/>